<dbReference type="Gene3D" id="1.20.120.900">
    <property type="entry name" value="Pex19, mPTS binding domain"/>
    <property type="match status" value="1"/>
</dbReference>
<dbReference type="GO" id="GO:0033328">
    <property type="term" value="F:peroxisome membrane targeting sequence binding"/>
    <property type="evidence" value="ECO:0007669"/>
    <property type="project" value="TreeGrafter"/>
</dbReference>
<dbReference type="GO" id="GO:0005778">
    <property type="term" value="C:peroxisomal membrane"/>
    <property type="evidence" value="ECO:0007669"/>
    <property type="project" value="TreeGrafter"/>
</dbReference>
<keyword evidence="3" id="KW-1185">Reference proteome</keyword>
<dbReference type="AlphaFoldDB" id="A0A292PY89"/>
<feature type="region of interest" description="Disordered" evidence="1">
    <location>
        <begin position="1"/>
        <end position="118"/>
    </location>
</feature>
<dbReference type="EMBL" id="LN891017">
    <property type="protein sequence ID" value="CUS11588.1"/>
    <property type="molecule type" value="Genomic_DNA"/>
</dbReference>
<evidence type="ECO:0000256" key="1">
    <source>
        <dbReference type="SAM" id="MobiDB-lite"/>
    </source>
</evidence>
<feature type="compositionally biased region" description="Low complexity" evidence="1">
    <location>
        <begin position="98"/>
        <end position="118"/>
    </location>
</feature>
<dbReference type="InterPro" id="IPR038322">
    <property type="entry name" value="Pex19_C_sf"/>
</dbReference>
<evidence type="ECO:0000313" key="2">
    <source>
        <dbReference type="EMBL" id="CUS11588.1"/>
    </source>
</evidence>
<dbReference type="InterPro" id="IPR006708">
    <property type="entry name" value="Pex19"/>
</dbReference>
<dbReference type="GO" id="GO:0045046">
    <property type="term" value="P:protein import into peroxisome membrane"/>
    <property type="evidence" value="ECO:0007669"/>
    <property type="project" value="TreeGrafter"/>
</dbReference>
<evidence type="ECO:0000313" key="3">
    <source>
        <dbReference type="Proteomes" id="UP001412239"/>
    </source>
</evidence>
<protein>
    <recommendedName>
        <fullName evidence="4">Peroxin-19</fullName>
    </recommendedName>
</protein>
<dbReference type="PANTHER" id="PTHR12774">
    <property type="entry name" value="PEROXISOMAL BIOGENESIS FACTOR 19"/>
    <property type="match status" value="1"/>
</dbReference>
<gene>
    <name evidence="2" type="ORF">GSTUAT00004336001</name>
</gene>
<name>A0A292PY89_9PEZI</name>
<organism evidence="2 3">
    <name type="scientific">Tuber aestivum</name>
    <name type="common">summer truffle</name>
    <dbReference type="NCBI Taxonomy" id="59557"/>
    <lineage>
        <taxon>Eukaryota</taxon>
        <taxon>Fungi</taxon>
        <taxon>Dikarya</taxon>
        <taxon>Ascomycota</taxon>
        <taxon>Pezizomycotina</taxon>
        <taxon>Pezizomycetes</taxon>
        <taxon>Pezizales</taxon>
        <taxon>Tuberaceae</taxon>
        <taxon>Tuber</taxon>
    </lineage>
</organism>
<dbReference type="Proteomes" id="UP001412239">
    <property type="component" value="Unassembled WGS sequence"/>
</dbReference>
<feature type="compositionally biased region" description="Basic and acidic residues" evidence="1">
    <location>
        <begin position="79"/>
        <end position="96"/>
    </location>
</feature>
<evidence type="ECO:0008006" key="4">
    <source>
        <dbReference type="Google" id="ProtNLM"/>
    </source>
</evidence>
<sequence length="300" mass="33313">MPPPPEVTVAEDSDDDDLDDLDEILDEFQSSPQPASEHSAKAGDTSASNDNGGPSLGSPDDDFARQLQLGMQDLLGEMQDSKELQDQFEHLVKELNDATAATGPKPSASSSSRPSVQAAVNFQDRIKQTMDRMKSSGAEVDAAVADSETDDFLSEMLKQMQGAAGEGESDEDFSKMLLNMMEQLTSKEILYEPMKELNEKYPEWLRNNESKQTAEDLQRYREQYGVVKEIVAKFEEPEYRDESDSDREFIIDRMQKVIELPLLCSSLFFYADSGAAIDASCRCATNRVNGRNGTRPGYTS</sequence>
<dbReference type="Pfam" id="PF04614">
    <property type="entry name" value="Pex19"/>
    <property type="match status" value="1"/>
</dbReference>
<proteinExistence type="predicted"/>
<feature type="compositionally biased region" description="Acidic residues" evidence="1">
    <location>
        <begin position="9"/>
        <end position="26"/>
    </location>
</feature>
<reference evidence="2" key="1">
    <citation type="submission" date="2015-10" db="EMBL/GenBank/DDBJ databases">
        <authorList>
            <person name="Regsiter A."/>
            <person name="william w."/>
        </authorList>
    </citation>
    <scope>NUCLEOTIDE SEQUENCE</scope>
    <source>
        <strain evidence="2">Montdore</strain>
    </source>
</reference>
<accession>A0A292PY89</accession>
<dbReference type="PANTHER" id="PTHR12774:SF2">
    <property type="entry name" value="PEROXISOMAL BIOGENESIS FACTOR 19"/>
    <property type="match status" value="1"/>
</dbReference>